<dbReference type="PROSITE" id="PS51257">
    <property type="entry name" value="PROKAR_LIPOPROTEIN"/>
    <property type="match status" value="1"/>
</dbReference>
<protein>
    <submittedName>
        <fullName evidence="2">Lipoprotein</fullName>
    </submittedName>
</protein>
<accession>A0ABM7MYP3</accession>
<sequence length="219" mass="24942">MEIKQIAGLLSLLILTACQGAGQTNKATQNTEPKEWKFNFFTPIYLPALVTFVVVQDAAGTVYQFNTLDSTQALHDVTGEWNDSARALNGYWNHVEKPPKHMIFCWDSVIDKKVYETHLTFPWDVVDKMRKPSVYKNYLGKAAYYDSVQMGLAPEGKVAVWVNGIRFEHNYRITPSVLKTLSGDKLDICKGITSHPNGYEYYGDTPEFIKNKVYPYGVW</sequence>
<name>A0ABM7MYP3_ERWRD</name>
<feature type="chain" id="PRO_5045116885" evidence="1">
    <location>
        <begin position="21"/>
        <end position="219"/>
    </location>
</feature>
<feature type="signal peptide" evidence="1">
    <location>
        <begin position="1"/>
        <end position="20"/>
    </location>
</feature>
<dbReference type="InterPro" id="IPR021326">
    <property type="entry name" value="DUF2931"/>
</dbReference>
<keyword evidence="2" id="KW-0449">Lipoprotein</keyword>
<reference evidence="2 3" key="1">
    <citation type="submission" date="2021-01" db="EMBL/GenBank/DDBJ databases">
        <title>Complete genome sequence of Erwinia rhapontici MAFF 311153.</title>
        <authorList>
            <person name="Morohoshi T."/>
            <person name="Someya N."/>
        </authorList>
    </citation>
    <scope>NUCLEOTIDE SEQUENCE [LARGE SCALE GENOMIC DNA]</scope>
    <source>
        <strain evidence="2 3">MAFF 311153</strain>
    </source>
</reference>
<keyword evidence="3" id="KW-1185">Reference proteome</keyword>
<evidence type="ECO:0000313" key="2">
    <source>
        <dbReference type="EMBL" id="BCQ34263.1"/>
    </source>
</evidence>
<evidence type="ECO:0000313" key="3">
    <source>
        <dbReference type="Proteomes" id="UP000677515"/>
    </source>
</evidence>
<proteinExistence type="predicted"/>
<evidence type="ECO:0000256" key="1">
    <source>
        <dbReference type="SAM" id="SignalP"/>
    </source>
</evidence>
<dbReference type="RefSeq" id="WP_212814029.1">
    <property type="nucleotide sequence ID" value="NZ_AP024329.1"/>
</dbReference>
<dbReference type="Pfam" id="PF11153">
    <property type="entry name" value="DUF2931"/>
    <property type="match status" value="1"/>
</dbReference>
<keyword evidence="1" id="KW-0732">Signal</keyword>
<dbReference type="EMBL" id="AP024329">
    <property type="protein sequence ID" value="BCQ34263.1"/>
    <property type="molecule type" value="Genomic_DNA"/>
</dbReference>
<organism evidence="2 3">
    <name type="scientific">Erwinia rhapontici</name>
    <name type="common">Pectobacterium rhapontici</name>
    <dbReference type="NCBI Taxonomy" id="55212"/>
    <lineage>
        <taxon>Bacteria</taxon>
        <taxon>Pseudomonadati</taxon>
        <taxon>Pseudomonadota</taxon>
        <taxon>Gammaproteobacteria</taxon>
        <taxon>Enterobacterales</taxon>
        <taxon>Erwiniaceae</taxon>
        <taxon>Erwinia</taxon>
    </lineage>
</organism>
<dbReference type="Proteomes" id="UP000677515">
    <property type="component" value="Chromosome"/>
</dbReference>
<gene>
    <name evidence="2" type="ORF">ERHA53_16060</name>
</gene>